<dbReference type="InterPro" id="IPR050231">
    <property type="entry name" value="Iron_ascorbate_oxido_reductase"/>
</dbReference>
<dbReference type="InterPro" id="IPR027443">
    <property type="entry name" value="IPNS-like_sf"/>
</dbReference>
<dbReference type="AlphaFoldDB" id="A0A8H7W4G9"/>
<dbReference type="InterPro" id="IPR005123">
    <property type="entry name" value="Oxoglu/Fe-dep_dioxygenase_dom"/>
</dbReference>
<keyword evidence="2" id="KW-0479">Metal-binding</keyword>
<evidence type="ECO:0000259" key="3">
    <source>
        <dbReference type="PROSITE" id="PS51471"/>
    </source>
</evidence>
<comment type="caution">
    <text evidence="4">The sequence shown here is derived from an EMBL/GenBank/DDBJ whole genome shotgun (WGS) entry which is preliminary data.</text>
</comment>
<reference evidence="4" key="1">
    <citation type="submission" date="2021-02" db="EMBL/GenBank/DDBJ databases">
        <title>Genome sequence Cadophora malorum strain M34.</title>
        <authorList>
            <person name="Stefanovic E."/>
            <person name="Vu D."/>
            <person name="Scully C."/>
            <person name="Dijksterhuis J."/>
            <person name="Roader J."/>
            <person name="Houbraken J."/>
        </authorList>
    </citation>
    <scope>NUCLEOTIDE SEQUENCE</scope>
    <source>
        <strain evidence="4">M34</strain>
    </source>
</reference>
<keyword evidence="5" id="KW-1185">Reference proteome</keyword>
<dbReference type="Pfam" id="PF14226">
    <property type="entry name" value="DIOX_N"/>
    <property type="match status" value="1"/>
</dbReference>
<dbReference type="GO" id="GO:0044283">
    <property type="term" value="P:small molecule biosynthetic process"/>
    <property type="evidence" value="ECO:0007669"/>
    <property type="project" value="UniProtKB-ARBA"/>
</dbReference>
<gene>
    <name evidence="4" type="ORF">IFR04_012005</name>
</gene>
<accession>A0A8H7W4G9</accession>
<dbReference type="SUPFAM" id="SSF51197">
    <property type="entry name" value="Clavaminate synthase-like"/>
    <property type="match status" value="1"/>
</dbReference>
<dbReference type="Proteomes" id="UP000664132">
    <property type="component" value="Unassembled WGS sequence"/>
</dbReference>
<proteinExistence type="inferred from homology"/>
<dbReference type="Gene3D" id="2.60.120.330">
    <property type="entry name" value="B-lactam Antibiotic, Isopenicillin N Synthase, Chain"/>
    <property type="match status" value="1"/>
</dbReference>
<name>A0A8H7W4G9_9HELO</name>
<dbReference type="InterPro" id="IPR044861">
    <property type="entry name" value="IPNS-like_FE2OG_OXY"/>
</dbReference>
<keyword evidence="2" id="KW-0560">Oxidoreductase</keyword>
<evidence type="ECO:0000313" key="5">
    <source>
        <dbReference type="Proteomes" id="UP000664132"/>
    </source>
</evidence>
<organism evidence="4 5">
    <name type="scientific">Cadophora malorum</name>
    <dbReference type="NCBI Taxonomy" id="108018"/>
    <lineage>
        <taxon>Eukaryota</taxon>
        <taxon>Fungi</taxon>
        <taxon>Dikarya</taxon>
        <taxon>Ascomycota</taxon>
        <taxon>Pezizomycotina</taxon>
        <taxon>Leotiomycetes</taxon>
        <taxon>Helotiales</taxon>
        <taxon>Ploettnerulaceae</taxon>
        <taxon>Cadophora</taxon>
    </lineage>
</organism>
<dbReference type="InterPro" id="IPR026992">
    <property type="entry name" value="DIOX_N"/>
</dbReference>
<evidence type="ECO:0000313" key="4">
    <source>
        <dbReference type="EMBL" id="KAG4414867.1"/>
    </source>
</evidence>
<evidence type="ECO:0000256" key="2">
    <source>
        <dbReference type="RuleBase" id="RU003682"/>
    </source>
</evidence>
<sequence>MENIPVLDFSLKSSNPQRFDEDLGTAAKGWGFFFLKNHPLSKEDVAKNFTLAKEFFHGSPPGPEHTINEDNVGYSGRWCEGADGKDDHISFNFGGKYQAPMNLPPVFAPHYDFIQDFKMKVHSLGNELLRSFATILGLEAEYFSKSHNQVTDAGLTLRYMYYPANYSPENGQTRLRAHSDFGSLTVLFQDDVGGLEILSPSGKWITAPVIADTPLINIGDFLEIWSGGMFKSTVHRLSFRNGSAERFSMPCFMSANVDTILKPVREGTLNLSCPLNDMTAGEYYRRRLDFLHRGGDASTTPFITREDQPSVDVGFVPDEATDV</sequence>
<keyword evidence="2" id="KW-0408">Iron</keyword>
<dbReference type="OrthoDB" id="288590at2759"/>
<dbReference type="GO" id="GO:0016491">
    <property type="term" value="F:oxidoreductase activity"/>
    <property type="evidence" value="ECO:0007669"/>
    <property type="project" value="UniProtKB-KW"/>
</dbReference>
<feature type="domain" description="Fe2OG dioxygenase" evidence="3">
    <location>
        <begin position="156"/>
        <end position="255"/>
    </location>
</feature>
<dbReference type="PANTHER" id="PTHR47990">
    <property type="entry name" value="2-OXOGLUTARATE (2OG) AND FE(II)-DEPENDENT OXYGENASE SUPERFAMILY PROTEIN-RELATED"/>
    <property type="match status" value="1"/>
</dbReference>
<dbReference type="Pfam" id="PF03171">
    <property type="entry name" value="2OG-FeII_Oxy"/>
    <property type="match status" value="1"/>
</dbReference>
<dbReference type="GO" id="GO:0046872">
    <property type="term" value="F:metal ion binding"/>
    <property type="evidence" value="ECO:0007669"/>
    <property type="project" value="UniProtKB-KW"/>
</dbReference>
<protein>
    <recommendedName>
        <fullName evidence="3">Fe2OG dioxygenase domain-containing protein</fullName>
    </recommendedName>
</protein>
<comment type="similarity">
    <text evidence="1 2">Belongs to the iron/ascorbate-dependent oxidoreductase family.</text>
</comment>
<evidence type="ECO:0000256" key="1">
    <source>
        <dbReference type="ARBA" id="ARBA00008056"/>
    </source>
</evidence>
<dbReference type="EMBL" id="JAFJYH010000245">
    <property type="protein sequence ID" value="KAG4414867.1"/>
    <property type="molecule type" value="Genomic_DNA"/>
</dbReference>
<dbReference type="PROSITE" id="PS51471">
    <property type="entry name" value="FE2OG_OXY"/>
    <property type="match status" value="1"/>
</dbReference>